<comment type="caution">
    <text evidence="1">The sequence shown here is derived from an EMBL/GenBank/DDBJ whole genome shotgun (WGS) entry which is preliminary data.</text>
</comment>
<dbReference type="AlphaFoldDB" id="A0A8X6X2P0"/>
<dbReference type="Proteomes" id="UP000886998">
    <property type="component" value="Unassembled WGS sequence"/>
</dbReference>
<sequence length="134" mass="15871">MYVDNCVASVDSSEELESFQRDSTELLALGKFDLRGWRHSDIESNFDFQDNQQKFRPTRNTSSWTYVECESLINSRPLTYVTDDVEDLEPLTPAMFLQDIREVGVPELDQIDENKLNKRLVYRNRIQKDLRKRF</sequence>
<dbReference type="EMBL" id="BMAV01004447">
    <property type="protein sequence ID" value="GFY44871.1"/>
    <property type="molecule type" value="Genomic_DNA"/>
</dbReference>
<reference evidence="1" key="1">
    <citation type="submission" date="2020-08" db="EMBL/GenBank/DDBJ databases">
        <title>Multicomponent nature underlies the extraordinary mechanical properties of spider dragline silk.</title>
        <authorList>
            <person name="Kono N."/>
            <person name="Nakamura H."/>
            <person name="Mori M."/>
            <person name="Yoshida Y."/>
            <person name="Ohtoshi R."/>
            <person name="Malay A.D."/>
            <person name="Moran D.A.P."/>
            <person name="Tomita M."/>
            <person name="Numata K."/>
            <person name="Arakawa K."/>
        </authorList>
    </citation>
    <scope>NUCLEOTIDE SEQUENCE</scope>
</reference>
<keyword evidence="2" id="KW-1185">Reference proteome</keyword>
<accession>A0A8X6X2P0</accession>
<evidence type="ECO:0000313" key="2">
    <source>
        <dbReference type="Proteomes" id="UP000886998"/>
    </source>
</evidence>
<dbReference type="OrthoDB" id="6436020at2759"/>
<protein>
    <submittedName>
        <fullName evidence="1">Integrase catalytic domain-containing protein</fullName>
    </submittedName>
</protein>
<proteinExistence type="predicted"/>
<organism evidence="1 2">
    <name type="scientific">Trichonephila inaurata madagascariensis</name>
    <dbReference type="NCBI Taxonomy" id="2747483"/>
    <lineage>
        <taxon>Eukaryota</taxon>
        <taxon>Metazoa</taxon>
        <taxon>Ecdysozoa</taxon>
        <taxon>Arthropoda</taxon>
        <taxon>Chelicerata</taxon>
        <taxon>Arachnida</taxon>
        <taxon>Araneae</taxon>
        <taxon>Araneomorphae</taxon>
        <taxon>Entelegynae</taxon>
        <taxon>Araneoidea</taxon>
        <taxon>Nephilidae</taxon>
        <taxon>Trichonephila</taxon>
        <taxon>Trichonephila inaurata</taxon>
    </lineage>
</organism>
<name>A0A8X6X2P0_9ARAC</name>
<gene>
    <name evidence="1" type="primary">AVEN_65314_1</name>
    <name evidence="1" type="ORF">TNIN_269651</name>
</gene>
<evidence type="ECO:0000313" key="1">
    <source>
        <dbReference type="EMBL" id="GFY44871.1"/>
    </source>
</evidence>